<evidence type="ECO:0000313" key="2">
    <source>
        <dbReference type="EMBL" id="EZF57700.1"/>
    </source>
</evidence>
<dbReference type="OrthoDB" id="5345494at2759"/>
<accession>A0A022WH22</accession>
<gene>
    <name evidence="2" type="ORF">H103_00113</name>
</gene>
<dbReference type="AlphaFoldDB" id="A0A022WH22"/>
<feature type="compositionally biased region" description="Basic residues" evidence="1">
    <location>
        <begin position="320"/>
        <end position="331"/>
    </location>
</feature>
<name>A0A022WH22_TRIRU</name>
<dbReference type="Proteomes" id="UP000023758">
    <property type="component" value="Unassembled WGS sequence"/>
</dbReference>
<evidence type="ECO:0000256" key="1">
    <source>
        <dbReference type="SAM" id="MobiDB-lite"/>
    </source>
</evidence>
<feature type="region of interest" description="Disordered" evidence="1">
    <location>
        <begin position="286"/>
        <end position="332"/>
    </location>
</feature>
<feature type="compositionally biased region" description="Low complexity" evidence="1">
    <location>
        <begin position="286"/>
        <end position="298"/>
    </location>
</feature>
<proteinExistence type="predicted"/>
<evidence type="ECO:0008006" key="3">
    <source>
        <dbReference type="Google" id="ProtNLM"/>
    </source>
</evidence>
<reference evidence="2" key="1">
    <citation type="submission" date="2014-02" db="EMBL/GenBank/DDBJ databases">
        <title>The Genome Sequence of Trichophyton rubrum (morphotype fischeri) CBS 288.86.</title>
        <authorList>
            <consortium name="The Broad Institute Genomics Platform"/>
            <person name="Cuomo C.A."/>
            <person name="White T.C."/>
            <person name="Graser Y."/>
            <person name="Martinez-Rossi N."/>
            <person name="Heitman J."/>
            <person name="Young S.K."/>
            <person name="Zeng Q."/>
            <person name="Gargeya S."/>
            <person name="Abouelleil A."/>
            <person name="Alvarado L."/>
            <person name="Chapman S.B."/>
            <person name="Gainer-Dewar J."/>
            <person name="Goldberg J."/>
            <person name="Griggs A."/>
            <person name="Gujja S."/>
            <person name="Hansen M."/>
            <person name="Howarth C."/>
            <person name="Imamovic A."/>
            <person name="Larimer J."/>
            <person name="Martinez D."/>
            <person name="Murphy C."/>
            <person name="Pearson M.D."/>
            <person name="Persinoti G."/>
            <person name="Poon T."/>
            <person name="Priest M."/>
            <person name="Roberts A.D."/>
            <person name="Saif S."/>
            <person name="Shea T.D."/>
            <person name="Sykes S.N."/>
            <person name="Wortman J."/>
            <person name="Nusbaum C."/>
            <person name="Birren B."/>
        </authorList>
    </citation>
    <scope>NUCLEOTIDE SEQUENCE [LARGE SCALE GENOMIC DNA]</scope>
    <source>
        <strain evidence="2">CBS 288.86</strain>
    </source>
</reference>
<organism evidence="2">
    <name type="scientific">Trichophyton rubrum CBS 288.86</name>
    <dbReference type="NCBI Taxonomy" id="1215330"/>
    <lineage>
        <taxon>Eukaryota</taxon>
        <taxon>Fungi</taxon>
        <taxon>Dikarya</taxon>
        <taxon>Ascomycota</taxon>
        <taxon>Pezizomycotina</taxon>
        <taxon>Eurotiomycetes</taxon>
        <taxon>Eurotiomycetidae</taxon>
        <taxon>Onygenales</taxon>
        <taxon>Arthrodermataceae</taxon>
        <taxon>Trichophyton</taxon>
    </lineage>
</organism>
<dbReference type="EMBL" id="KK207679">
    <property type="protein sequence ID" value="EZF57700.1"/>
    <property type="molecule type" value="Genomic_DNA"/>
</dbReference>
<sequence length="636" mass="70237">MASAEIWASLLTAVDPLSVRAMPAMLQSTIDLLETELARARAALQELQSQPEPCYVTLQNDVTGEAMAAYKSNLLERVAASSSLSLPRSQTELRGRAGRLIKRPVSFWDIISNLLVLDHLAPYLSVASLFSLASTCTALRAVIMDTPYVFRYLDLTNCKGAQLSWMPAIHGNLSAARITDQPMAEEQLYSAPLRTIFDDLGRRSVLQDVRTLILDGLPVTAELVSDILLTDRFRVSLLSIRGCLHLDEHKLRQVIEYAVRPDRAKGSPSVKGIYYFSPKPIAVATPATPATPASSASPSDDRRLPGCNTSTLGHRDSSNHRRHRQRHHRTLHRSDLGSTVVQAEEPVDRSGVLANRPGCLSLGSEWYREPGQVLKLPSVQNGWAHTLQLCQGVISFDAPLCRGARHDPNLYIMYTNNESHQQYHQAINSQFQHPQGDNTLSVITAVSGPLLPPAIATVSLGPAGCDGCRTSPEGPLVWQQSPEQHFPLLTPPPLHSYKTAVAKAPTLRLDESPVLIAQCEECLRGRRCHRCNRWMCAACLPDTTKPWPPKVQKLGLETAGDSTLSVKYQNRPFMRRDCWECGPTCLSCMIEVLRSCVACGGEYCIDHNDGCSPTKVIKPMIMTAVKSIERERATWY</sequence>
<protein>
    <recommendedName>
        <fullName evidence="3">F-box domain-containing protein</fullName>
    </recommendedName>
</protein>
<dbReference type="HOGENOM" id="CLU_037759_0_0_1"/>